<comment type="catalytic activity">
    <reaction evidence="5">
        <text>an anthocyanidin + UDP-alpha-D-glucose + H(+) = an anthocyanidin 3-O-beta-D-glucoside + UDP</text>
        <dbReference type="Rhea" id="RHEA:20093"/>
        <dbReference type="ChEBI" id="CHEBI:15378"/>
        <dbReference type="ChEBI" id="CHEBI:16307"/>
        <dbReference type="ChEBI" id="CHEBI:58223"/>
        <dbReference type="ChEBI" id="CHEBI:58885"/>
        <dbReference type="ChEBI" id="CHEBI:143576"/>
        <dbReference type="EC" id="2.4.1.115"/>
    </reaction>
</comment>
<dbReference type="FunCoup" id="B9SRZ9">
    <property type="interactions" value="58"/>
</dbReference>
<accession>B9SRZ9</accession>
<dbReference type="OMA" id="ACDEDNT"/>
<evidence type="ECO:0000256" key="2">
    <source>
        <dbReference type="ARBA" id="ARBA00009995"/>
    </source>
</evidence>
<dbReference type="EC" id="2.4.1.-" evidence="7"/>
<dbReference type="FunFam" id="3.40.50.2000:FF:000152">
    <property type="entry name" value="Glycosyltransferase"/>
    <property type="match status" value="1"/>
</dbReference>
<dbReference type="OrthoDB" id="5835829at2759"/>
<keyword evidence="8" id="KW-0175">Coiled coil</keyword>
<dbReference type="GO" id="GO:0035251">
    <property type="term" value="F:UDP-glucosyltransferase activity"/>
    <property type="evidence" value="ECO:0000318"/>
    <property type="project" value="GO_Central"/>
</dbReference>
<organism evidence="9 10">
    <name type="scientific">Ricinus communis</name>
    <name type="common">Castor bean</name>
    <dbReference type="NCBI Taxonomy" id="3988"/>
    <lineage>
        <taxon>Eukaryota</taxon>
        <taxon>Viridiplantae</taxon>
        <taxon>Streptophyta</taxon>
        <taxon>Embryophyta</taxon>
        <taxon>Tracheophyta</taxon>
        <taxon>Spermatophyta</taxon>
        <taxon>Magnoliopsida</taxon>
        <taxon>eudicotyledons</taxon>
        <taxon>Gunneridae</taxon>
        <taxon>Pentapetalae</taxon>
        <taxon>rosids</taxon>
        <taxon>fabids</taxon>
        <taxon>Malpighiales</taxon>
        <taxon>Euphorbiaceae</taxon>
        <taxon>Acalyphoideae</taxon>
        <taxon>Acalypheae</taxon>
        <taxon>Ricinus</taxon>
    </lineage>
</organism>
<feature type="coiled-coil region" evidence="8">
    <location>
        <begin position="411"/>
        <end position="445"/>
    </location>
</feature>
<dbReference type="SUPFAM" id="SSF53756">
    <property type="entry name" value="UDP-Glycosyltransferase/glycogen phosphorylase"/>
    <property type="match status" value="1"/>
</dbReference>
<proteinExistence type="inferred from homology"/>
<dbReference type="EMBL" id="EQ974105">
    <property type="protein sequence ID" value="EEF33590.1"/>
    <property type="molecule type" value="Genomic_DNA"/>
</dbReference>
<evidence type="ECO:0000256" key="1">
    <source>
        <dbReference type="ARBA" id="ARBA00004935"/>
    </source>
</evidence>
<dbReference type="AlphaFoldDB" id="B9SRZ9"/>
<evidence type="ECO:0000256" key="8">
    <source>
        <dbReference type="SAM" id="Coils"/>
    </source>
</evidence>
<dbReference type="Proteomes" id="UP000008311">
    <property type="component" value="Unassembled WGS sequence"/>
</dbReference>
<dbReference type="PANTHER" id="PTHR11926">
    <property type="entry name" value="GLUCOSYL/GLUCURONOSYL TRANSFERASES"/>
    <property type="match status" value="1"/>
</dbReference>
<comment type="similarity">
    <text evidence="2 6">Belongs to the UDP-glycosyltransferase family.</text>
</comment>
<dbReference type="eggNOG" id="KOG1192">
    <property type="taxonomic scope" value="Eukaryota"/>
</dbReference>
<sequence>MEHSKAKPVTMTNTSCHVVAMPYPGRGHINPMINLCKHILSQKPDILFTFVVTEEWLSFLSPYKMPTNIRFQTIPNVIPSELGRANDFPGFLEAVATKMKVPFLQLLDGLDFSVDAIIYDTYLDWVVKVGNSRNIPVASLFTMSATVFSVFHHFDLLVQNDHFPLELSEQGEEVVDYIPGVPPARLLDLPTVFNGTGRQVLSRALEPVSMVSKAQYLLFTSAYELEAGVIDALKLKFPFPVYTLGPSIPYVELKDNSGLSTNDHNIPDYLEWLNSQPKGSVFYVSMGSFLSVSSAQKEEIVAGVCNSGVRFLWVSRGETTLFKDGYGNMGLVVSWCDQLGVLSHPSVGGFMTHCGWNSTMEGVFSGIPMLAFPIFWDQIPNSKKIVEDWNVGWRVKPGVDHESLVTREEIAELVKNLMDQESDEVKTMRRKAKELQEACRAAIARGGSSHSNLASFIRDISQGKAK</sequence>
<evidence type="ECO:0000256" key="6">
    <source>
        <dbReference type="RuleBase" id="RU003718"/>
    </source>
</evidence>
<comment type="pathway">
    <text evidence="1">Pigment biosynthesis; anthocyanin biosynthesis.</text>
</comment>
<evidence type="ECO:0000256" key="7">
    <source>
        <dbReference type="RuleBase" id="RU362057"/>
    </source>
</evidence>
<evidence type="ECO:0000313" key="9">
    <source>
        <dbReference type="EMBL" id="EEF33590.1"/>
    </source>
</evidence>
<dbReference type="InParanoid" id="B9SRZ9"/>
<dbReference type="CDD" id="cd03784">
    <property type="entry name" value="GT1_Gtf-like"/>
    <property type="match status" value="1"/>
</dbReference>
<dbReference type="PROSITE" id="PS00375">
    <property type="entry name" value="UDPGT"/>
    <property type="match status" value="1"/>
</dbReference>
<evidence type="ECO:0000256" key="4">
    <source>
        <dbReference type="ARBA" id="ARBA00022679"/>
    </source>
</evidence>
<dbReference type="UniPathway" id="UPA00009"/>
<dbReference type="InterPro" id="IPR035595">
    <property type="entry name" value="UDP_glycos_trans_CS"/>
</dbReference>
<dbReference type="GO" id="GO:0047213">
    <property type="term" value="F:anthocyanidin 3-O-glucosyltransferase activity"/>
    <property type="evidence" value="ECO:0007669"/>
    <property type="project" value="UniProtKB-EC"/>
</dbReference>
<dbReference type="Gene3D" id="3.40.50.2000">
    <property type="entry name" value="Glycogen Phosphorylase B"/>
    <property type="match status" value="2"/>
</dbReference>
<dbReference type="PANTHER" id="PTHR11926:SF774">
    <property type="entry name" value="UDP-GLYCOSYLTRANSFERASE 85A1-RELATED"/>
    <property type="match status" value="1"/>
</dbReference>
<protein>
    <recommendedName>
        <fullName evidence="7">Glycosyltransferase</fullName>
        <ecNumber evidence="7">2.4.1.-</ecNumber>
    </recommendedName>
</protein>
<evidence type="ECO:0000256" key="3">
    <source>
        <dbReference type="ARBA" id="ARBA00022676"/>
    </source>
</evidence>
<evidence type="ECO:0000256" key="5">
    <source>
        <dbReference type="ARBA" id="ARBA00047606"/>
    </source>
</evidence>
<dbReference type="InterPro" id="IPR002213">
    <property type="entry name" value="UDP_glucos_trans"/>
</dbReference>
<keyword evidence="4 6" id="KW-0808">Transferase</keyword>
<dbReference type="FunFam" id="3.40.50.2000:FF:000138">
    <property type="entry name" value="Glycosyltransferase"/>
    <property type="match status" value="1"/>
</dbReference>
<evidence type="ECO:0000313" key="10">
    <source>
        <dbReference type="Proteomes" id="UP000008311"/>
    </source>
</evidence>
<keyword evidence="10" id="KW-1185">Reference proteome</keyword>
<dbReference type="GO" id="GO:0009718">
    <property type="term" value="P:anthocyanin-containing compound biosynthetic process"/>
    <property type="evidence" value="ECO:0007669"/>
    <property type="project" value="UniProtKB-UniPathway"/>
</dbReference>
<reference evidence="10" key="1">
    <citation type="journal article" date="2010" name="Nat. Biotechnol.">
        <title>Draft genome sequence of the oilseed species Ricinus communis.</title>
        <authorList>
            <person name="Chan A.P."/>
            <person name="Crabtree J."/>
            <person name="Zhao Q."/>
            <person name="Lorenzi H."/>
            <person name="Orvis J."/>
            <person name="Puiu D."/>
            <person name="Melake-Berhan A."/>
            <person name="Jones K.M."/>
            <person name="Redman J."/>
            <person name="Chen G."/>
            <person name="Cahoon E.B."/>
            <person name="Gedil M."/>
            <person name="Stanke M."/>
            <person name="Haas B.J."/>
            <person name="Wortman J.R."/>
            <person name="Fraser-Liggett C.M."/>
            <person name="Ravel J."/>
            <person name="Rabinowicz P.D."/>
        </authorList>
    </citation>
    <scope>NUCLEOTIDE SEQUENCE [LARGE SCALE GENOMIC DNA]</scope>
    <source>
        <strain evidence="10">cv. Hale</strain>
    </source>
</reference>
<gene>
    <name evidence="9" type="ORF">RCOM_0519530</name>
</gene>
<keyword evidence="3 6" id="KW-0328">Glycosyltransferase</keyword>
<dbReference type="Pfam" id="PF00201">
    <property type="entry name" value="UDPGT"/>
    <property type="match status" value="1"/>
</dbReference>
<name>B9SRZ9_RICCO</name>